<dbReference type="OrthoDB" id="2417614at2759"/>
<gene>
    <name evidence="2" type="ORF">B9Z65_5164</name>
</gene>
<evidence type="ECO:0000313" key="3">
    <source>
        <dbReference type="Proteomes" id="UP000243723"/>
    </source>
</evidence>
<evidence type="ECO:0000256" key="1">
    <source>
        <dbReference type="SAM" id="MobiDB-lite"/>
    </source>
</evidence>
<name>A0A2P7ZDA2_9PEZI</name>
<sequence length="424" mass="47010">MANQVFGDLKSPDADFIVFFGKGSRQSSNRTLDFNLTGRRNPIIEDIAGGLSLLSVQSDQQEQKPVIFKSKQESITLTSKDEGNTFHIVKPYVHIESAQSKRAQDTLLQASETFEVPAVPIFDFSCSVQESYRSSDNTTTTKSELKLSRQFLKTGPLTPQKVPAPEPTPPTPPARDPDLYPDPNTPEASPAKPPLDTRDSKHRTCATMPNWQSYDRTQSPNLPDPTRPCPSPLTNMIDLIPRHLCYHRTRDLWLRMFRPNKLAAPGYIYCFWLDAVPSPVPRHGAADDAQDPSIYQSRDVDEVVRVFCQRMARRTTAKVKIGYAADVRERVAEWTGKCGLGAPFFVSWPAVDAEGIREGGRARRGRRVRSTGRGGVTGKGSLPGLLGEVDASAADGGGRLVPDAERVESLVHRELADEWVPMEK</sequence>
<comment type="caution">
    <text evidence="2">The sequence shown here is derived from an EMBL/GenBank/DDBJ whole genome shotgun (WGS) entry which is preliminary data.</text>
</comment>
<organism evidence="2 3">
    <name type="scientific">Elsinoe australis</name>
    <dbReference type="NCBI Taxonomy" id="40998"/>
    <lineage>
        <taxon>Eukaryota</taxon>
        <taxon>Fungi</taxon>
        <taxon>Dikarya</taxon>
        <taxon>Ascomycota</taxon>
        <taxon>Pezizomycotina</taxon>
        <taxon>Dothideomycetes</taxon>
        <taxon>Dothideomycetidae</taxon>
        <taxon>Myriangiales</taxon>
        <taxon>Elsinoaceae</taxon>
        <taxon>Elsinoe</taxon>
    </lineage>
</organism>
<evidence type="ECO:0000313" key="2">
    <source>
        <dbReference type="EMBL" id="PSK46196.1"/>
    </source>
</evidence>
<reference evidence="2 3" key="1">
    <citation type="submission" date="2017-05" db="EMBL/GenBank/DDBJ databases">
        <title>Draft genome sequence of Elsinoe australis.</title>
        <authorList>
            <person name="Cheng Q."/>
        </authorList>
    </citation>
    <scope>NUCLEOTIDE SEQUENCE [LARGE SCALE GENOMIC DNA]</scope>
    <source>
        <strain evidence="2 3">NL1</strain>
    </source>
</reference>
<keyword evidence="3" id="KW-1185">Reference proteome</keyword>
<dbReference type="EMBL" id="NHZQ01000236">
    <property type="protein sequence ID" value="PSK46196.1"/>
    <property type="molecule type" value="Genomic_DNA"/>
</dbReference>
<accession>A0A2P7ZDA2</accession>
<proteinExistence type="predicted"/>
<dbReference type="PANTHER" id="PTHR28094">
    <property type="entry name" value="MEIOTICALLY UP-REGULATED GENE 113 PROTEIN"/>
    <property type="match status" value="1"/>
</dbReference>
<feature type="region of interest" description="Disordered" evidence="1">
    <location>
        <begin position="152"/>
        <end position="202"/>
    </location>
</feature>
<dbReference type="PANTHER" id="PTHR28094:SF2">
    <property type="entry name" value="BACTERIOPHAGE T5 ORF172 DNA-BINDING DOMAIN-CONTAINING PROTEIN"/>
    <property type="match status" value="1"/>
</dbReference>
<dbReference type="InterPro" id="IPR053006">
    <property type="entry name" value="Meiosis_regulatory"/>
</dbReference>
<dbReference type="Proteomes" id="UP000243723">
    <property type="component" value="Unassembled WGS sequence"/>
</dbReference>
<feature type="region of interest" description="Disordered" evidence="1">
    <location>
        <begin position="361"/>
        <end position="382"/>
    </location>
</feature>
<feature type="compositionally biased region" description="Pro residues" evidence="1">
    <location>
        <begin position="162"/>
        <end position="174"/>
    </location>
</feature>
<dbReference type="AlphaFoldDB" id="A0A2P7ZDA2"/>
<protein>
    <submittedName>
        <fullName evidence="2">Uncharacterized protein</fullName>
    </submittedName>
</protein>